<keyword evidence="13" id="KW-0862">Zinc</keyword>
<protein>
    <recommendedName>
        <fullName evidence="5">Carboxypeptidase Q</fullName>
    </recommendedName>
    <alternativeName>
        <fullName evidence="20">Plasma glutamate carboxypeptidase</fullName>
    </alternativeName>
</protein>
<dbReference type="InterPro" id="IPR007484">
    <property type="entry name" value="Peptidase_M28"/>
</dbReference>
<reference evidence="23" key="2">
    <citation type="journal article" date="2023" name="ISME Commun">
        <title>Characterization of a bloom-associated alphaproteobacterial lineage, 'Candidatus Phycosocius': insights into freshwater algal-bacterial interactions.</title>
        <authorList>
            <person name="Tanabe Y."/>
            <person name="Yamaguchi H."/>
            <person name="Yoshida M."/>
            <person name="Kai A."/>
            <person name="Okazaki Y."/>
        </authorList>
    </citation>
    <scope>NUCLEOTIDE SEQUENCE</scope>
    <source>
        <strain evidence="23">BOTRYCO-1</strain>
    </source>
</reference>
<dbReference type="Gene3D" id="3.40.630.10">
    <property type="entry name" value="Zn peptidases"/>
    <property type="match status" value="1"/>
</dbReference>
<keyword evidence="23" id="KW-0031">Aminopeptidase</keyword>
<evidence type="ECO:0000256" key="8">
    <source>
        <dbReference type="ARBA" id="ARBA00022670"/>
    </source>
</evidence>
<evidence type="ECO:0000256" key="12">
    <source>
        <dbReference type="ARBA" id="ARBA00022824"/>
    </source>
</evidence>
<keyword evidence="16" id="KW-0865">Zymogen</keyword>
<keyword evidence="15" id="KW-0482">Metalloprotease</keyword>
<comment type="subcellular location">
    <subcellularLocation>
        <location evidence="1">Endoplasmic reticulum</location>
    </subcellularLocation>
    <subcellularLocation>
        <location evidence="3">Golgi apparatus</location>
    </subcellularLocation>
    <subcellularLocation>
        <location evidence="2">Lysosome</location>
    </subcellularLocation>
    <subcellularLocation>
        <location evidence="4">Secreted</location>
    </subcellularLocation>
</comment>
<keyword evidence="12" id="KW-0256">Endoplasmic reticulum</keyword>
<evidence type="ECO:0000256" key="17">
    <source>
        <dbReference type="ARBA" id="ARBA00023180"/>
    </source>
</evidence>
<organism evidence="23 24">
    <name type="scientific">Candidatus Phycosocius spiralis</name>
    <dbReference type="NCBI Taxonomy" id="2815099"/>
    <lineage>
        <taxon>Bacteria</taxon>
        <taxon>Pseudomonadati</taxon>
        <taxon>Pseudomonadota</taxon>
        <taxon>Alphaproteobacteria</taxon>
        <taxon>Caulobacterales</taxon>
        <taxon>Caulobacterales incertae sedis</taxon>
        <taxon>Candidatus Phycosocius</taxon>
    </lineage>
</organism>
<dbReference type="PANTHER" id="PTHR12053">
    <property type="entry name" value="PROTEASE FAMILY M28 PLASMA GLUTAMATE CARBOXYPEPTIDASE-RELATED"/>
    <property type="match status" value="1"/>
</dbReference>
<keyword evidence="8" id="KW-0645">Protease</keyword>
<proteinExistence type="predicted"/>
<reference evidence="23" key="1">
    <citation type="submission" date="2021-05" db="EMBL/GenBank/DDBJ databases">
        <authorList>
            <person name="Tanabe Y."/>
        </authorList>
    </citation>
    <scope>NUCLEOTIDE SEQUENCE</scope>
    <source>
        <strain evidence="23">BOTRYCO-1</strain>
    </source>
</reference>
<evidence type="ECO:0000256" key="9">
    <source>
        <dbReference type="ARBA" id="ARBA00022723"/>
    </source>
</evidence>
<gene>
    <name evidence="23" type="ORF">PsB1_1615</name>
</gene>
<dbReference type="InterPro" id="IPR039866">
    <property type="entry name" value="CPQ"/>
</dbReference>
<evidence type="ECO:0000256" key="21">
    <source>
        <dbReference type="SAM" id="SignalP"/>
    </source>
</evidence>
<comment type="caution">
    <text evidence="23">The sequence shown here is derived from an EMBL/GenBank/DDBJ whole genome shotgun (WGS) entry which is preliminary data.</text>
</comment>
<keyword evidence="10 21" id="KW-0732">Signal</keyword>
<keyword evidence="17" id="KW-0325">Glycoprotein</keyword>
<sequence>MRTDKMIALISLSLALPALALAKPVIPVPPAKALIAAAMKDERAMTITADLTTDIGPRLAGTEAEARARAWAVERLTKEGFKNVRVEPFTMTAWSRVSESAQILGPHAQRLEVHAPGGSPSTPVGGIEGEVIRFDNMAALRAASPHMLAGKIAFVDDIMPVTKDGSGYGVAVEKRRNCALVASEKGAIGCLVRSAGTSQREVHVGQGRRGEQGNLPVLILANADATQLAAILAKGPTRVHMNIETAQVPEALSGNVIADIRGTERPDEYVVLGCHLDSWDLGTGALDDGIGCGIVTAAVLTAIDVAGPPKRSIRVIWYGAEEVGLLGGNYHAQNLKEKAASYVFAAESDSGDGKIYQAEFGFGPAAAPIQDAIATTLAPLGIERGAGRATGHSDIGPLAPLGVPVMDLNQDASRYFQIHHTPDDIMANVDKASVRQNVAAYSVTIWFAGWTTLDFRAP</sequence>
<evidence type="ECO:0000256" key="13">
    <source>
        <dbReference type="ARBA" id="ARBA00022833"/>
    </source>
</evidence>
<feature type="domain" description="Peptidase M28" evidence="22">
    <location>
        <begin position="255"/>
        <end position="438"/>
    </location>
</feature>
<evidence type="ECO:0000256" key="11">
    <source>
        <dbReference type="ARBA" id="ARBA00022801"/>
    </source>
</evidence>
<comment type="subunit">
    <text evidence="19">Homodimer. The monomeric form is inactive while the homodimer is active.</text>
</comment>
<evidence type="ECO:0000256" key="19">
    <source>
        <dbReference type="ARBA" id="ARBA00025833"/>
    </source>
</evidence>
<dbReference type="Pfam" id="PF04389">
    <property type="entry name" value="Peptidase_M28"/>
    <property type="match status" value="1"/>
</dbReference>
<evidence type="ECO:0000256" key="15">
    <source>
        <dbReference type="ARBA" id="ARBA00023049"/>
    </source>
</evidence>
<feature type="chain" id="PRO_5045354932" description="Carboxypeptidase Q" evidence="21">
    <location>
        <begin position="23"/>
        <end position="458"/>
    </location>
</feature>
<dbReference type="RefSeq" id="WP_284360379.1">
    <property type="nucleotide sequence ID" value="NZ_BPFZ01000010.1"/>
</dbReference>
<dbReference type="SUPFAM" id="SSF53187">
    <property type="entry name" value="Zn-dependent exopeptidases"/>
    <property type="match status" value="1"/>
</dbReference>
<evidence type="ECO:0000256" key="6">
    <source>
        <dbReference type="ARBA" id="ARBA00022525"/>
    </source>
</evidence>
<evidence type="ECO:0000256" key="7">
    <source>
        <dbReference type="ARBA" id="ARBA00022645"/>
    </source>
</evidence>
<keyword evidence="6" id="KW-0964">Secreted</keyword>
<evidence type="ECO:0000256" key="10">
    <source>
        <dbReference type="ARBA" id="ARBA00022729"/>
    </source>
</evidence>
<evidence type="ECO:0000256" key="2">
    <source>
        <dbReference type="ARBA" id="ARBA00004371"/>
    </source>
</evidence>
<evidence type="ECO:0000313" key="23">
    <source>
        <dbReference type="EMBL" id="GIU67461.1"/>
    </source>
</evidence>
<evidence type="ECO:0000256" key="4">
    <source>
        <dbReference type="ARBA" id="ARBA00004613"/>
    </source>
</evidence>
<accession>A0ABQ4PWV9</accession>
<evidence type="ECO:0000256" key="14">
    <source>
        <dbReference type="ARBA" id="ARBA00023034"/>
    </source>
</evidence>
<dbReference type="GO" id="GO:0004177">
    <property type="term" value="F:aminopeptidase activity"/>
    <property type="evidence" value="ECO:0007669"/>
    <property type="project" value="UniProtKB-KW"/>
</dbReference>
<keyword evidence="24" id="KW-1185">Reference proteome</keyword>
<feature type="signal peptide" evidence="21">
    <location>
        <begin position="1"/>
        <end position="22"/>
    </location>
</feature>
<keyword evidence="18" id="KW-0458">Lysosome</keyword>
<name>A0ABQ4PWV9_9PROT</name>
<dbReference type="Proteomes" id="UP001161064">
    <property type="component" value="Unassembled WGS sequence"/>
</dbReference>
<keyword evidence="9" id="KW-0479">Metal-binding</keyword>
<dbReference type="Gene3D" id="3.50.30.30">
    <property type="match status" value="1"/>
</dbReference>
<evidence type="ECO:0000256" key="1">
    <source>
        <dbReference type="ARBA" id="ARBA00004240"/>
    </source>
</evidence>
<evidence type="ECO:0000256" key="16">
    <source>
        <dbReference type="ARBA" id="ARBA00023145"/>
    </source>
</evidence>
<evidence type="ECO:0000256" key="20">
    <source>
        <dbReference type="ARBA" id="ARBA00033328"/>
    </source>
</evidence>
<evidence type="ECO:0000256" key="18">
    <source>
        <dbReference type="ARBA" id="ARBA00023228"/>
    </source>
</evidence>
<evidence type="ECO:0000313" key="24">
    <source>
        <dbReference type="Proteomes" id="UP001161064"/>
    </source>
</evidence>
<evidence type="ECO:0000256" key="3">
    <source>
        <dbReference type="ARBA" id="ARBA00004555"/>
    </source>
</evidence>
<dbReference type="EMBL" id="BPFZ01000010">
    <property type="protein sequence ID" value="GIU67461.1"/>
    <property type="molecule type" value="Genomic_DNA"/>
</dbReference>
<evidence type="ECO:0000259" key="22">
    <source>
        <dbReference type="Pfam" id="PF04389"/>
    </source>
</evidence>
<evidence type="ECO:0000256" key="5">
    <source>
        <dbReference type="ARBA" id="ARBA00014116"/>
    </source>
</evidence>
<keyword evidence="11" id="KW-0378">Hydrolase</keyword>
<dbReference type="PANTHER" id="PTHR12053:SF3">
    <property type="entry name" value="CARBOXYPEPTIDASE Q"/>
    <property type="match status" value="1"/>
</dbReference>
<keyword evidence="7" id="KW-0121">Carboxypeptidase</keyword>
<keyword evidence="14" id="KW-0333">Golgi apparatus</keyword>